<feature type="region of interest" description="Disordered" evidence="1">
    <location>
        <begin position="83"/>
        <end position="108"/>
    </location>
</feature>
<accession>A0A0L0HS01</accession>
<dbReference type="EMBL" id="KQ257451">
    <property type="protein sequence ID" value="KND03629.1"/>
    <property type="molecule type" value="Genomic_DNA"/>
</dbReference>
<sequence length="108" mass="11844">MRSRAPCSMLAGSSVDDGRMRTADDVTGALLAVPLQWIQSHSSESSLAYQRSYVAMNPMPGQSAFPGIQWMGLQQQERRSWVKVGAEGPSRSRSRVPNVECRKPKGPP</sequence>
<dbReference type="AlphaFoldDB" id="A0A0L0HS01"/>
<dbReference type="Proteomes" id="UP000053201">
    <property type="component" value="Unassembled WGS sequence"/>
</dbReference>
<protein>
    <submittedName>
        <fullName evidence="2">Uncharacterized protein</fullName>
    </submittedName>
</protein>
<gene>
    <name evidence="2" type="ORF">SPPG_01105</name>
</gene>
<dbReference type="GeneID" id="27684791"/>
<evidence type="ECO:0000313" key="2">
    <source>
        <dbReference type="EMBL" id="KND03629.1"/>
    </source>
</evidence>
<keyword evidence="3" id="KW-1185">Reference proteome</keyword>
<organism evidence="2 3">
    <name type="scientific">Spizellomyces punctatus (strain DAOM BR117)</name>
    <dbReference type="NCBI Taxonomy" id="645134"/>
    <lineage>
        <taxon>Eukaryota</taxon>
        <taxon>Fungi</taxon>
        <taxon>Fungi incertae sedis</taxon>
        <taxon>Chytridiomycota</taxon>
        <taxon>Chytridiomycota incertae sedis</taxon>
        <taxon>Chytridiomycetes</taxon>
        <taxon>Spizellomycetales</taxon>
        <taxon>Spizellomycetaceae</taxon>
        <taxon>Spizellomyces</taxon>
    </lineage>
</organism>
<evidence type="ECO:0000256" key="1">
    <source>
        <dbReference type="SAM" id="MobiDB-lite"/>
    </source>
</evidence>
<evidence type="ECO:0000313" key="3">
    <source>
        <dbReference type="Proteomes" id="UP000053201"/>
    </source>
</evidence>
<dbReference type="RefSeq" id="XP_016611668.1">
    <property type="nucleotide sequence ID" value="XM_016749423.1"/>
</dbReference>
<dbReference type="OrthoDB" id="10586121at2759"/>
<dbReference type="VEuPathDB" id="FungiDB:SPPG_01105"/>
<proteinExistence type="predicted"/>
<name>A0A0L0HS01_SPIPD</name>
<reference evidence="2 3" key="1">
    <citation type="submission" date="2009-08" db="EMBL/GenBank/DDBJ databases">
        <title>The Genome Sequence of Spizellomyces punctatus strain DAOM BR117.</title>
        <authorList>
            <consortium name="The Broad Institute Genome Sequencing Platform"/>
            <person name="Russ C."/>
            <person name="Cuomo C."/>
            <person name="Shea T."/>
            <person name="Young S.K."/>
            <person name="Zeng Q."/>
            <person name="Koehrsen M."/>
            <person name="Haas B."/>
            <person name="Borodovsky M."/>
            <person name="Guigo R."/>
            <person name="Alvarado L."/>
            <person name="Berlin A."/>
            <person name="Bochicchio J."/>
            <person name="Borenstein D."/>
            <person name="Chapman S."/>
            <person name="Chen Z."/>
            <person name="Engels R."/>
            <person name="Freedman E."/>
            <person name="Gellesch M."/>
            <person name="Goldberg J."/>
            <person name="Griggs A."/>
            <person name="Gujja S."/>
            <person name="Heiman D."/>
            <person name="Hepburn T."/>
            <person name="Howarth C."/>
            <person name="Jen D."/>
            <person name="Larson L."/>
            <person name="Lewis B."/>
            <person name="Mehta T."/>
            <person name="Park D."/>
            <person name="Pearson M."/>
            <person name="Roberts A."/>
            <person name="Saif S."/>
            <person name="Shenoy N."/>
            <person name="Sisk P."/>
            <person name="Stolte C."/>
            <person name="Sykes S."/>
            <person name="Thomson T."/>
            <person name="Walk T."/>
            <person name="White J."/>
            <person name="Yandava C."/>
            <person name="Burger G."/>
            <person name="Gray M.W."/>
            <person name="Holland P.W.H."/>
            <person name="King N."/>
            <person name="Lang F.B.F."/>
            <person name="Roger A.J."/>
            <person name="Ruiz-Trillo I."/>
            <person name="Lander E."/>
            <person name="Nusbaum C."/>
        </authorList>
    </citation>
    <scope>NUCLEOTIDE SEQUENCE [LARGE SCALE GENOMIC DNA]</scope>
    <source>
        <strain evidence="2 3">DAOM BR117</strain>
    </source>
</reference>
<dbReference type="InParanoid" id="A0A0L0HS01"/>